<feature type="domain" description="AB hydrolase-1" evidence="1">
    <location>
        <begin position="36"/>
        <end position="269"/>
    </location>
</feature>
<evidence type="ECO:0000259" key="1">
    <source>
        <dbReference type="Pfam" id="PF12697"/>
    </source>
</evidence>
<organism evidence="2 3">
    <name type="scientific">Agromyces bauzanensis</name>
    <dbReference type="NCBI Taxonomy" id="1308924"/>
    <lineage>
        <taxon>Bacteria</taxon>
        <taxon>Bacillati</taxon>
        <taxon>Actinomycetota</taxon>
        <taxon>Actinomycetes</taxon>
        <taxon>Micrococcales</taxon>
        <taxon>Microbacteriaceae</taxon>
        <taxon>Agromyces</taxon>
    </lineage>
</organism>
<dbReference type="AlphaFoldDB" id="A0A917USU2"/>
<evidence type="ECO:0000313" key="3">
    <source>
        <dbReference type="Proteomes" id="UP000636956"/>
    </source>
</evidence>
<gene>
    <name evidence="2" type="ORF">GCM10011372_22100</name>
</gene>
<dbReference type="PANTHER" id="PTHR43194:SF2">
    <property type="entry name" value="PEROXISOMAL MEMBRANE PROTEIN LPX1"/>
    <property type="match status" value="1"/>
</dbReference>
<accession>A0A917USU2</accession>
<dbReference type="InterPro" id="IPR029058">
    <property type="entry name" value="AB_hydrolase_fold"/>
</dbReference>
<dbReference type="EMBL" id="BMMD01000012">
    <property type="protein sequence ID" value="GGJ83361.1"/>
    <property type="molecule type" value="Genomic_DNA"/>
</dbReference>
<reference evidence="2" key="1">
    <citation type="journal article" date="2014" name="Int. J. Syst. Evol. Microbiol.">
        <title>Complete genome sequence of Corynebacterium casei LMG S-19264T (=DSM 44701T), isolated from a smear-ripened cheese.</title>
        <authorList>
            <consortium name="US DOE Joint Genome Institute (JGI-PGF)"/>
            <person name="Walter F."/>
            <person name="Albersmeier A."/>
            <person name="Kalinowski J."/>
            <person name="Ruckert C."/>
        </authorList>
    </citation>
    <scope>NUCLEOTIDE SEQUENCE</scope>
    <source>
        <strain evidence="2">CGMCC 1.8984</strain>
    </source>
</reference>
<dbReference type="InterPro" id="IPR000073">
    <property type="entry name" value="AB_hydrolase_1"/>
</dbReference>
<proteinExistence type="predicted"/>
<dbReference type="Pfam" id="PF12697">
    <property type="entry name" value="Abhydrolase_6"/>
    <property type="match status" value="1"/>
</dbReference>
<sequence>MSDGSTSRTDRGQLIPTRAGNVFVSVDEGDDDRLTLVLLPSGGHSRHDWDAVRPILAAHSRTAALDWPGHGDSPPPDSHWMADSDGFADVVEDVVDAVTGGPVALVGNSVGGFAAARFALRHPERTRALILVDTGGFIPITLKVRLFDWAMGHPRFLRAIYPRFAHWYVRADTPEARTAEQTAVAIATKPGVSELLSVLWRGFSEPSASLLGEVEQITAPTLVVWGARDPVIPVSAGRELAARLTDAHLSVLDTGHVPAASRPAEFLEAVLPFLLGVAEARR</sequence>
<dbReference type="GO" id="GO:0016787">
    <property type="term" value="F:hydrolase activity"/>
    <property type="evidence" value="ECO:0007669"/>
    <property type="project" value="UniProtKB-KW"/>
</dbReference>
<keyword evidence="3" id="KW-1185">Reference proteome</keyword>
<dbReference type="Proteomes" id="UP000636956">
    <property type="component" value="Unassembled WGS sequence"/>
</dbReference>
<dbReference type="PRINTS" id="PR00111">
    <property type="entry name" value="ABHYDROLASE"/>
</dbReference>
<evidence type="ECO:0000313" key="2">
    <source>
        <dbReference type="EMBL" id="GGJ83361.1"/>
    </source>
</evidence>
<dbReference type="SUPFAM" id="SSF53474">
    <property type="entry name" value="alpha/beta-Hydrolases"/>
    <property type="match status" value="1"/>
</dbReference>
<dbReference type="InterPro" id="IPR050228">
    <property type="entry name" value="Carboxylesterase_BioH"/>
</dbReference>
<reference evidence="2" key="2">
    <citation type="submission" date="2020-09" db="EMBL/GenBank/DDBJ databases">
        <authorList>
            <person name="Sun Q."/>
            <person name="Zhou Y."/>
        </authorList>
    </citation>
    <scope>NUCLEOTIDE SEQUENCE</scope>
    <source>
        <strain evidence="2">CGMCC 1.8984</strain>
    </source>
</reference>
<dbReference type="RefSeq" id="WP_188743495.1">
    <property type="nucleotide sequence ID" value="NZ_BAABFW010000006.1"/>
</dbReference>
<dbReference type="Gene3D" id="3.40.50.1820">
    <property type="entry name" value="alpha/beta hydrolase"/>
    <property type="match status" value="1"/>
</dbReference>
<name>A0A917USU2_9MICO</name>
<comment type="caution">
    <text evidence="2">The sequence shown here is derived from an EMBL/GenBank/DDBJ whole genome shotgun (WGS) entry which is preliminary data.</text>
</comment>
<keyword evidence="2" id="KW-0378">Hydrolase</keyword>
<dbReference type="PANTHER" id="PTHR43194">
    <property type="entry name" value="HYDROLASE ALPHA/BETA FOLD FAMILY"/>
    <property type="match status" value="1"/>
</dbReference>
<protein>
    <submittedName>
        <fullName evidence="2">Alpha/beta hydrolase</fullName>
    </submittedName>
</protein>